<dbReference type="SUPFAM" id="SSF51011">
    <property type="entry name" value="Glycosyl hydrolase domain"/>
    <property type="match status" value="1"/>
</dbReference>
<dbReference type="Pfam" id="PF01055">
    <property type="entry name" value="Glyco_hydro_31_2nd"/>
    <property type="match status" value="1"/>
</dbReference>
<feature type="domain" description="DUF5110" evidence="4">
    <location>
        <begin position="623"/>
        <end position="688"/>
    </location>
</feature>
<evidence type="ECO:0000259" key="3">
    <source>
        <dbReference type="Pfam" id="PF01055"/>
    </source>
</evidence>
<dbReference type="InterPro" id="IPR011013">
    <property type="entry name" value="Gal_mutarotase_sf_dom"/>
</dbReference>
<dbReference type="Gene3D" id="3.20.20.80">
    <property type="entry name" value="Glycosidases"/>
    <property type="match status" value="1"/>
</dbReference>
<dbReference type="InterPro" id="IPR013780">
    <property type="entry name" value="Glyco_hydro_b"/>
</dbReference>
<dbReference type="EMBL" id="KV454297">
    <property type="protein sequence ID" value="ODQ71769.1"/>
    <property type="molecule type" value="Genomic_DNA"/>
</dbReference>
<dbReference type="PANTHER" id="PTHR43863:SF2">
    <property type="entry name" value="MALTASE-GLUCOAMYLASE"/>
    <property type="match status" value="1"/>
</dbReference>
<dbReference type="Pfam" id="PF21365">
    <property type="entry name" value="Glyco_hydro_31_3rd"/>
    <property type="match status" value="1"/>
</dbReference>
<sequence>MKHRRLPASPVANPSAVVGGTGNLRYRFTVLAPGLVRFEYSLDSAFEDRASTLAINRNLPVPSFRVVDREDGLEIITERFHLRYDKQPFSANGLRVQVKGDVTNYHSQWRYGEPSQLARWDLGGTARTLDGADGKIPLGPGVIARNGYMMLDDSQSMLFTDDGWVTGRHQSETIDGYLFTYGRDYKDAIKAFYALSGSQPLLPRWALGNWWSRYYKYTAEEYLTLMDRFKVEGIPLSVAVLDMDWHWVENEMVKKSGFSGWTGYTWNTDLFPDPGAFLVELRKRDLKVTLNDHPADGVASYEDLYEEMCEVLGKDASLQDPIAFDITNKTFLDAYFDILLRALEDQGIDFWWIDWQQGSFSAIPGVDPLWMLNHFHFLRNSRGNKRPMTFSRFAGPGSHRYPIGFSGDTVVTWESLDFQPEFTATSSNIGYGWWSHDIGGHMHGYKDDELATRWVQLGVFSPILRLHSTNNPFNSKEPWGFTIEAYKIMADALRLRHRLIPYLYSMNVRSARDDEPLVQPLYWEYPDQEEAYRNRNMFFFGSSLIVAPLTAPRDAVTRRARMRAWLPPGKHVDIFSGIVYDGNREIWIYRSLDEYAVFAQEGSIIPVDAAKTPGNGCKTPESLEVIVVVGRDGSFDIYEDDGNGSGIEDVDFVHTPISYNQDIGTLSVGPVVTKAKSVVGKRDWTFSFLMLDSVKCIRALVDNAEWESKISVTGKGVEIAVEGVPATAKLEIILGYNPQLAMTDVSKHIFRLLNDACMLFDVKQEIWSVVTAPIPLSSRLTRLHSLDLDARLLGALQELILADSRCNS</sequence>
<evidence type="ECO:0000259" key="5">
    <source>
        <dbReference type="Pfam" id="PF21365"/>
    </source>
</evidence>
<evidence type="ECO:0000313" key="6">
    <source>
        <dbReference type="EMBL" id="ODQ71769.1"/>
    </source>
</evidence>
<dbReference type="STRING" id="675824.A0A1E3Q247"/>
<dbReference type="InterPro" id="IPR051816">
    <property type="entry name" value="Glycosyl_Hydrolase_31"/>
</dbReference>
<dbReference type="GO" id="GO:0004553">
    <property type="term" value="F:hydrolase activity, hydrolyzing O-glycosyl compounds"/>
    <property type="evidence" value="ECO:0007669"/>
    <property type="project" value="InterPro"/>
</dbReference>
<evidence type="ECO:0000256" key="2">
    <source>
        <dbReference type="RuleBase" id="RU361185"/>
    </source>
</evidence>
<dbReference type="OrthoDB" id="1334205at2759"/>
<dbReference type="InterPro" id="IPR033403">
    <property type="entry name" value="DUF5110"/>
</dbReference>
<dbReference type="Proteomes" id="UP000094385">
    <property type="component" value="Unassembled WGS sequence"/>
</dbReference>
<keyword evidence="7" id="KW-1185">Reference proteome</keyword>
<name>A0A1E3Q247_LIPST</name>
<feature type="domain" description="Glycosyl hydrolase family 31 C-terminal" evidence="5">
    <location>
        <begin position="515"/>
        <end position="605"/>
    </location>
</feature>
<dbReference type="CDD" id="cd06595">
    <property type="entry name" value="GH31_u1"/>
    <property type="match status" value="1"/>
</dbReference>
<evidence type="ECO:0000256" key="1">
    <source>
        <dbReference type="ARBA" id="ARBA00007806"/>
    </source>
</evidence>
<accession>A0A1E3Q247</accession>
<proteinExistence type="inferred from homology"/>
<keyword evidence="2" id="KW-0326">Glycosidase</keyword>
<dbReference type="SUPFAM" id="SSF74650">
    <property type="entry name" value="Galactose mutarotase-like"/>
    <property type="match status" value="1"/>
</dbReference>
<dbReference type="Gene3D" id="2.60.40.1180">
    <property type="entry name" value="Golgi alpha-mannosidase II"/>
    <property type="match status" value="1"/>
</dbReference>
<dbReference type="Pfam" id="PF17137">
    <property type="entry name" value="DUF5110"/>
    <property type="match status" value="1"/>
</dbReference>
<dbReference type="GO" id="GO:0005975">
    <property type="term" value="P:carbohydrate metabolic process"/>
    <property type="evidence" value="ECO:0007669"/>
    <property type="project" value="InterPro"/>
</dbReference>
<organism evidence="6 7">
    <name type="scientific">Lipomyces starkeyi NRRL Y-11557</name>
    <dbReference type="NCBI Taxonomy" id="675824"/>
    <lineage>
        <taxon>Eukaryota</taxon>
        <taxon>Fungi</taxon>
        <taxon>Dikarya</taxon>
        <taxon>Ascomycota</taxon>
        <taxon>Saccharomycotina</taxon>
        <taxon>Lipomycetes</taxon>
        <taxon>Lipomycetales</taxon>
        <taxon>Lipomycetaceae</taxon>
        <taxon>Lipomyces</taxon>
    </lineage>
</organism>
<gene>
    <name evidence="6" type="ORF">LIPSTDRAFT_73501</name>
</gene>
<reference evidence="6 7" key="1">
    <citation type="journal article" date="2016" name="Proc. Natl. Acad. Sci. U.S.A.">
        <title>Comparative genomics of biotechnologically important yeasts.</title>
        <authorList>
            <person name="Riley R."/>
            <person name="Haridas S."/>
            <person name="Wolfe K.H."/>
            <person name="Lopes M.R."/>
            <person name="Hittinger C.T."/>
            <person name="Goeker M."/>
            <person name="Salamov A.A."/>
            <person name="Wisecaver J.H."/>
            <person name="Long T.M."/>
            <person name="Calvey C.H."/>
            <person name="Aerts A.L."/>
            <person name="Barry K.W."/>
            <person name="Choi C."/>
            <person name="Clum A."/>
            <person name="Coughlan A.Y."/>
            <person name="Deshpande S."/>
            <person name="Douglass A.P."/>
            <person name="Hanson S.J."/>
            <person name="Klenk H.-P."/>
            <person name="LaButti K.M."/>
            <person name="Lapidus A."/>
            <person name="Lindquist E.A."/>
            <person name="Lipzen A.M."/>
            <person name="Meier-Kolthoff J.P."/>
            <person name="Ohm R.A."/>
            <person name="Otillar R.P."/>
            <person name="Pangilinan J.L."/>
            <person name="Peng Y."/>
            <person name="Rokas A."/>
            <person name="Rosa C.A."/>
            <person name="Scheuner C."/>
            <person name="Sibirny A.A."/>
            <person name="Slot J.C."/>
            <person name="Stielow J.B."/>
            <person name="Sun H."/>
            <person name="Kurtzman C.P."/>
            <person name="Blackwell M."/>
            <person name="Grigoriev I.V."/>
            <person name="Jeffries T.W."/>
        </authorList>
    </citation>
    <scope>NUCLEOTIDE SEQUENCE [LARGE SCALE GENOMIC DNA]</scope>
    <source>
        <strain evidence="6 7">NRRL Y-11557</strain>
    </source>
</reference>
<feature type="domain" description="Glycoside hydrolase family 31 TIM barrel" evidence="3">
    <location>
        <begin position="200"/>
        <end position="506"/>
    </location>
</feature>
<comment type="similarity">
    <text evidence="1 2">Belongs to the glycosyl hydrolase 31 family.</text>
</comment>
<protein>
    <submittedName>
        <fullName evidence="6">Uncharacterized protein</fullName>
    </submittedName>
</protein>
<dbReference type="InterPro" id="IPR048395">
    <property type="entry name" value="Glyco_hydro_31_C"/>
</dbReference>
<evidence type="ECO:0000259" key="4">
    <source>
        <dbReference type="Pfam" id="PF17137"/>
    </source>
</evidence>
<dbReference type="PANTHER" id="PTHR43863">
    <property type="entry name" value="HYDROLASE, PUTATIVE (AFU_ORTHOLOGUE AFUA_1G03140)-RELATED"/>
    <property type="match status" value="1"/>
</dbReference>
<dbReference type="InterPro" id="IPR000322">
    <property type="entry name" value="Glyco_hydro_31_TIM"/>
</dbReference>
<evidence type="ECO:0000313" key="7">
    <source>
        <dbReference type="Proteomes" id="UP000094385"/>
    </source>
</evidence>
<dbReference type="InterPro" id="IPR017853">
    <property type="entry name" value="GH"/>
</dbReference>
<dbReference type="GO" id="GO:0030246">
    <property type="term" value="F:carbohydrate binding"/>
    <property type="evidence" value="ECO:0007669"/>
    <property type="project" value="InterPro"/>
</dbReference>
<dbReference type="AlphaFoldDB" id="A0A1E3Q247"/>
<dbReference type="SUPFAM" id="SSF51445">
    <property type="entry name" value="(Trans)glycosidases"/>
    <property type="match status" value="1"/>
</dbReference>
<keyword evidence="2" id="KW-0378">Hydrolase</keyword>